<reference evidence="1 2" key="1">
    <citation type="submission" date="2018-08" db="EMBL/GenBank/DDBJ databases">
        <title>Pallidiluteibacterium maritimus gen. nov., sp. nov., isolated from coastal sediment.</title>
        <authorList>
            <person name="Zhou L.Y."/>
        </authorList>
    </citation>
    <scope>NUCLEOTIDE SEQUENCE [LARGE SCALE GENOMIC DNA]</scope>
    <source>
        <strain evidence="1 2">XSD2</strain>
    </source>
</reference>
<dbReference type="EMBL" id="QWGR01000005">
    <property type="protein sequence ID" value="RIJ48176.1"/>
    <property type="molecule type" value="Genomic_DNA"/>
</dbReference>
<dbReference type="RefSeq" id="WP_119437906.1">
    <property type="nucleotide sequence ID" value="NZ_QWGR01000005.1"/>
</dbReference>
<dbReference type="AlphaFoldDB" id="A0A399SVW4"/>
<sequence length="128" mass="14883">MKELIGNTFNAALSKNNNMECYIELWKEKEIWKKLPKNEKESYLNQIGPHMAELLGKDVEIVGWGTNKPSTVNRAEFDFFAVWKFPDCETMEEFETAIATAGWYNYFSQINVSGELVSPEDVIRKMIY</sequence>
<dbReference type="InterPro" id="IPR046724">
    <property type="entry name" value="DUF6616"/>
</dbReference>
<dbReference type="OrthoDB" id="670883at2"/>
<dbReference type="Proteomes" id="UP000265926">
    <property type="component" value="Unassembled WGS sequence"/>
</dbReference>
<comment type="caution">
    <text evidence="1">The sequence shown here is derived from an EMBL/GenBank/DDBJ whole genome shotgun (WGS) entry which is preliminary data.</text>
</comment>
<name>A0A399SVW4_9BACT</name>
<evidence type="ECO:0000313" key="1">
    <source>
        <dbReference type="EMBL" id="RIJ48176.1"/>
    </source>
</evidence>
<keyword evidence="2" id="KW-1185">Reference proteome</keyword>
<evidence type="ECO:0008006" key="3">
    <source>
        <dbReference type="Google" id="ProtNLM"/>
    </source>
</evidence>
<protein>
    <recommendedName>
        <fullName evidence="3">NIPSNAP domain-containing protein</fullName>
    </recommendedName>
</protein>
<accession>A0A399SVW4</accession>
<proteinExistence type="predicted"/>
<gene>
    <name evidence="1" type="ORF">D1614_10595</name>
</gene>
<organism evidence="1 2">
    <name type="scientific">Maribellus luteus</name>
    <dbReference type="NCBI Taxonomy" id="2305463"/>
    <lineage>
        <taxon>Bacteria</taxon>
        <taxon>Pseudomonadati</taxon>
        <taxon>Bacteroidota</taxon>
        <taxon>Bacteroidia</taxon>
        <taxon>Marinilabiliales</taxon>
        <taxon>Prolixibacteraceae</taxon>
        <taxon>Maribellus</taxon>
    </lineage>
</organism>
<evidence type="ECO:0000313" key="2">
    <source>
        <dbReference type="Proteomes" id="UP000265926"/>
    </source>
</evidence>
<dbReference type="Pfam" id="PF20321">
    <property type="entry name" value="DUF6616"/>
    <property type="match status" value="1"/>
</dbReference>